<dbReference type="AlphaFoldDB" id="A0A383XPX9"/>
<feature type="region of interest" description="Disordered" evidence="1">
    <location>
        <begin position="1"/>
        <end position="28"/>
    </location>
</feature>
<reference evidence="2 3" key="1">
    <citation type="submission" date="2018-05" db="EMBL/GenBank/DDBJ databases">
        <title>Abyssibacter profundi OUC007T gen. nov., sp. nov, a marine bacterium isolated from seawater of the Mariana Trench.</title>
        <authorList>
            <person name="Zhou S."/>
        </authorList>
    </citation>
    <scope>NUCLEOTIDE SEQUENCE [LARGE SCALE GENOMIC DNA]</scope>
    <source>
        <strain evidence="2 3">OUC007</strain>
    </source>
</reference>
<dbReference type="Proteomes" id="UP000251800">
    <property type="component" value="Unassembled WGS sequence"/>
</dbReference>
<feature type="compositionally biased region" description="Basic and acidic residues" evidence="1">
    <location>
        <begin position="8"/>
        <end position="21"/>
    </location>
</feature>
<keyword evidence="3" id="KW-1185">Reference proteome</keyword>
<protein>
    <submittedName>
        <fullName evidence="2">Uncharacterized protein</fullName>
    </submittedName>
</protein>
<dbReference type="EMBL" id="QEQK01000020">
    <property type="protein sequence ID" value="PWN54683.1"/>
    <property type="molecule type" value="Genomic_DNA"/>
</dbReference>
<gene>
    <name evidence="2" type="ORF">DEH80_16390</name>
</gene>
<name>A0A383XPX9_9GAMM</name>
<dbReference type="RefSeq" id="WP_109721604.1">
    <property type="nucleotide sequence ID" value="NZ_QEQK01000020.1"/>
</dbReference>
<evidence type="ECO:0000256" key="1">
    <source>
        <dbReference type="SAM" id="MobiDB-lite"/>
    </source>
</evidence>
<sequence length="129" mass="14061">MAQPPNVLDRRSRPRPVDNRRSVAKPRSGPLLDSIIQAMLAKLHAEGVQPGQAIDLNALWHHLSVEMGVRQFDTIPAAGELLGRGYVRHIGDDSYQVALTEAGFIAASRASTQPMQQMVSAIRDLQSAV</sequence>
<evidence type="ECO:0000313" key="2">
    <source>
        <dbReference type="EMBL" id="PWN54683.1"/>
    </source>
</evidence>
<comment type="caution">
    <text evidence="2">The sequence shown here is derived from an EMBL/GenBank/DDBJ whole genome shotgun (WGS) entry which is preliminary data.</text>
</comment>
<accession>A0A383XPX9</accession>
<organism evidence="2 3">
    <name type="scientific">Abyssibacter profundi</name>
    <dbReference type="NCBI Taxonomy" id="2182787"/>
    <lineage>
        <taxon>Bacteria</taxon>
        <taxon>Pseudomonadati</taxon>
        <taxon>Pseudomonadota</taxon>
        <taxon>Gammaproteobacteria</taxon>
        <taxon>Chromatiales</taxon>
        <taxon>Oceanococcaceae</taxon>
        <taxon>Abyssibacter</taxon>
    </lineage>
</organism>
<evidence type="ECO:0000313" key="3">
    <source>
        <dbReference type="Proteomes" id="UP000251800"/>
    </source>
</evidence>
<proteinExistence type="predicted"/>